<dbReference type="GO" id="GO:0006043">
    <property type="term" value="P:glucosamine catabolic process"/>
    <property type="evidence" value="ECO:0007669"/>
    <property type="project" value="TreeGrafter"/>
</dbReference>
<dbReference type="GO" id="GO:0005737">
    <property type="term" value="C:cytoplasm"/>
    <property type="evidence" value="ECO:0007669"/>
    <property type="project" value="TreeGrafter"/>
</dbReference>
<sequence length="254" mass="27865">MDIIIRADAQEVGKEAAAVMAPFIKQGRTIGLATGSSPLTTYRELIRMYESGELTFKTIQAFLLDEYVGLARDDKNSYFRTIRDEFTAHVDFVDANVHSPDSTDPDPYHAAALYEQKIIDTGVAIQLLGVGVNGHIGFNEPTSALQGPTKVQALHPQTIKDNARFFNDCLEDVPTHAMTQGLGTITRAENIIMVATGEAKADAIHRIVEGPLTALCPGSVLQLHANVTLVVDEAAASRLEHADYYRTMERIRLR</sequence>
<dbReference type="EMBL" id="JACSPR010000004">
    <property type="protein sequence ID" value="MBD8030056.1"/>
    <property type="molecule type" value="Genomic_DNA"/>
</dbReference>
<keyword evidence="1" id="KW-0378">Hydrolase</keyword>
<dbReference type="GO" id="GO:0019262">
    <property type="term" value="P:N-acetylneuraminate catabolic process"/>
    <property type="evidence" value="ECO:0007669"/>
    <property type="project" value="TreeGrafter"/>
</dbReference>
<comment type="caution">
    <text evidence="4">The sequence shown here is derived from an EMBL/GenBank/DDBJ whole genome shotgun (WGS) entry which is preliminary data.</text>
</comment>
<keyword evidence="5" id="KW-1185">Reference proteome</keyword>
<dbReference type="GO" id="GO:0005975">
    <property type="term" value="P:carbohydrate metabolic process"/>
    <property type="evidence" value="ECO:0007669"/>
    <property type="project" value="InterPro"/>
</dbReference>
<gene>
    <name evidence="4" type="ORF">H9627_06945</name>
</gene>
<reference evidence="4 5" key="1">
    <citation type="submission" date="2020-08" db="EMBL/GenBank/DDBJ databases">
        <title>A Genomic Blueprint of the Chicken Gut Microbiome.</title>
        <authorList>
            <person name="Gilroy R."/>
            <person name="Ravi A."/>
            <person name="Getino M."/>
            <person name="Pursley I."/>
            <person name="Horton D.L."/>
            <person name="Alikhan N.-F."/>
            <person name="Baker D."/>
            <person name="Gharbi K."/>
            <person name="Hall N."/>
            <person name="Watson M."/>
            <person name="Adriaenssens E.M."/>
            <person name="Foster-Nyarko E."/>
            <person name="Jarju S."/>
            <person name="Secka A."/>
            <person name="Antonio M."/>
            <person name="Oren A."/>
            <person name="Chaudhuri R."/>
            <person name="La Ragione R.M."/>
            <person name="Hildebrand F."/>
            <person name="Pallen M.J."/>
        </authorList>
    </citation>
    <scope>NUCLEOTIDE SEQUENCE [LARGE SCALE GENOMIC DNA]</scope>
    <source>
        <strain evidence="4 5">Sa1YVA5</strain>
    </source>
</reference>
<dbReference type="GO" id="GO:0004342">
    <property type="term" value="F:glucosamine-6-phosphate deaminase activity"/>
    <property type="evidence" value="ECO:0007669"/>
    <property type="project" value="InterPro"/>
</dbReference>
<keyword evidence="2" id="KW-0119">Carbohydrate metabolism</keyword>
<dbReference type="Gene3D" id="3.40.50.1360">
    <property type="match status" value="1"/>
</dbReference>
<feature type="domain" description="Glucosamine/galactosamine-6-phosphate isomerase" evidence="3">
    <location>
        <begin position="10"/>
        <end position="223"/>
    </location>
</feature>
<dbReference type="SUPFAM" id="SSF100950">
    <property type="entry name" value="NagB/RpiA/CoA transferase-like"/>
    <property type="match status" value="1"/>
</dbReference>
<proteinExistence type="predicted"/>
<organism evidence="4 5">
    <name type="scientific">Corynebacterium gallinarum</name>
    <dbReference type="NCBI Taxonomy" id="2762214"/>
    <lineage>
        <taxon>Bacteria</taxon>
        <taxon>Bacillati</taxon>
        <taxon>Actinomycetota</taxon>
        <taxon>Actinomycetes</taxon>
        <taxon>Mycobacteriales</taxon>
        <taxon>Corynebacteriaceae</taxon>
        <taxon>Corynebacterium</taxon>
    </lineage>
</organism>
<dbReference type="Proteomes" id="UP000650224">
    <property type="component" value="Unassembled WGS sequence"/>
</dbReference>
<dbReference type="InterPro" id="IPR018321">
    <property type="entry name" value="Glucosamine6P_isomerase_CS"/>
</dbReference>
<dbReference type="GO" id="GO:0006046">
    <property type="term" value="P:N-acetylglucosamine catabolic process"/>
    <property type="evidence" value="ECO:0007669"/>
    <property type="project" value="TreeGrafter"/>
</dbReference>
<evidence type="ECO:0000313" key="5">
    <source>
        <dbReference type="Proteomes" id="UP000650224"/>
    </source>
</evidence>
<dbReference type="PROSITE" id="PS01161">
    <property type="entry name" value="GLC_GALNAC_ISOMERASE"/>
    <property type="match status" value="1"/>
</dbReference>
<dbReference type="PANTHER" id="PTHR11280">
    <property type="entry name" value="GLUCOSAMINE-6-PHOSPHATE ISOMERASE"/>
    <property type="match status" value="1"/>
</dbReference>
<dbReference type="AlphaFoldDB" id="A0A8I0HE20"/>
<protein>
    <submittedName>
        <fullName evidence="4">Glucosamine-6-phosphate deaminase</fullName>
    </submittedName>
</protein>
<dbReference type="GO" id="GO:0042802">
    <property type="term" value="F:identical protein binding"/>
    <property type="evidence" value="ECO:0007669"/>
    <property type="project" value="TreeGrafter"/>
</dbReference>
<dbReference type="RefSeq" id="WP_191733284.1">
    <property type="nucleotide sequence ID" value="NZ_JACSPR010000004.1"/>
</dbReference>
<dbReference type="InterPro" id="IPR037171">
    <property type="entry name" value="NagB/RpiA_transferase-like"/>
</dbReference>
<name>A0A8I0HE20_9CORY</name>
<dbReference type="InterPro" id="IPR004547">
    <property type="entry name" value="Glucosamine6P_isomerase"/>
</dbReference>
<dbReference type="InterPro" id="IPR006148">
    <property type="entry name" value="Glc/Gal-6P_isomerase"/>
</dbReference>
<dbReference type="CDD" id="cd01399">
    <property type="entry name" value="GlcN6P_deaminase"/>
    <property type="match status" value="1"/>
</dbReference>
<evidence type="ECO:0000256" key="1">
    <source>
        <dbReference type="ARBA" id="ARBA00022801"/>
    </source>
</evidence>
<dbReference type="PANTHER" id="PTHR11280:SF5">
    <property type="entry name" value="GLUCOSAMINE-6-PHOSPHATE ISOMERASE"/>
    <property type="match status" value="1"/>
</dbReference>
<evidence type="ECO:0000256" key="2">
    <source>
        <dbReference type="ARBA" id="ARBA00023277"/>
    </source>
</evidence>
<evidence type="ECO:0000313" key="4">
    <source>
        <dbReference type="EMBL" id="MBD8030056.1"/>
    </source>
</evidence>
<accession>A0A8I0HE20</accession>
<dbReference type="Pfam" id="PF01182">
    <property type="entry name" value="Glucosamine_iso"/>
    <property type="match status" value="1"/>
</dbReference>
<evidence type="ECO:0000259" key="3">
    <source>
        <dbReference type="Pfam" id="PF01182"/>
    </source>
</evidence>